<dbReference type="EMBL" id="JACCAT010000001">
    <property type="protein sequence ID" value="NYH09408.1"/>
    <property type="molecule type" value="Genomic_DNA"/>
</dbReference>
<dbReference type="Proteomes" id="UP000553035">
    <property type="component" value="Unassembled WGS sequence"/>
</dbReference>
<dbReference type="Gene3D" id="2.40.50.140">
    <property type="entry name" value="Nucleic acid-binding proteins"/>
    <property type="match status" value="1"/>
</dbReference>
<evidence type="ECO:0000256" key="1">
    <source>
        <dbReference type="ARBA" id="ARBA00022763"/>
    </source>
</evidence>
<dbReference type="InterPro" id="IPR010994">
    <property type="entry name" value="RuvA_2-like"/>
</dbReference>
<dbReference type="InterPro" id="IPR012340">
    <property type="entry name" value="NA-bd_OB-fold"/>
</dbReference>
<dbReference type="Pfam" id="PF03120">
    <property type="entry name" value="OB_DNA_ligase"/>
    <property type="match status" value="1"/>
</dbReference>
<dbReference type="InterPro" id="IPR004150">
    <property type="entry name" value="NAD_DNA_ligase_OB"/>
</dbReference>
<keyword evidence="4" id="KW-0436">Ligase</keyword>
<gene>
    <name evidence="4" type="ORF">GGI52_002451</name>
</gene>
<dbReference type="PROSITE" id="PS01056">
    <property type="entry name" value="DNA_LIGASE_N2"/>
    <property type="match status" value="1"/>
</dbReference>
<comment type="caution">
    <text evidence="4">The sequence shown here is derived from an EMBL/GenBank/DDBJ whole genome shotgun (WGS) entry which is preliminary data.</text>
</comment>
<dbReference type="Gene3D" id="1.10.150.20">
    <property type="entry name" value="5' to 3' exonuclease, C-terminal subdomain"/>
    <property type="match status" value="2"/>
</dbReference>
<accession>A0A7Z0AU92</accession>
<evidence type="ECO:0000313" key="4">
    <source>
        <dbReference type="EMBL" id="NYH09408.1"/>
    </source>
</evidence>
<organism evidence="4 5">
    <name type="scientific">Pseudomonas moraviensis</name>
    <dbReference type="NCBI Taxonomy" id="321662"/>
    <lineage>
        <taxon>Bacteria</taxon>
        <taxon>Pseudomonadati</taxon>
        <taxon>Pseudomonadota</taxon>
        <taxon>Gammaproteobacteria</taxon>
        <taxon>Pseudomonadales</taxon>
        <taxon>Pseudomonadaceae</taxon>
        <taxon>Pseudomonas</taxon>
    </lineage>
</organism>
<dbReference type="InterPro" id="IPR033136">
    <property type="entry name" value="DNA_ligase_CS"/>
</dbReference>
<name>A0A7Z0AU92_9PSED</name>
<keyword evidence="2" id="KW-0234">DNA repair</keyword>
<dbReference type="GO" id="GO:0006260">
    <property type="term" value="P:DNA replication"/>
    <property type="evidence" value="ECO:0007669"/>
    <property type="project" value="InterPro"/>
</dbReference>
<dbReference type="SUPFAM" id="SSF50249">
    <property type="entry name" value="Nucleic acid-binding proteins"/>
    <property type="match status" value="1"/>
</dbReference>
<protein>
    <submittedName>
        <fullName evidence="4">NAD-dependent DNA ligase</fullName>
    </submittedName>
</protein>
<keyword evidence="1" id="KW-0227">DNA damage</keyword>
<proteinExistence type="predicted"/>
<evidence type="ECO:0000313" key="5">
    <source>
        <dbReference type="Proteomes" id="UP000553035"/>
    </source>
</evidence>
<reference evidence="4 5" key="1">
    <citation type="submission" date="2020-07" db="EMBL/GenBank/DDBJ databases">
        <title>Exploring microbial biodiversity for novel pathways involved in the catabolism of aromatic compounds derived from lignin.</title>
        <authorList>
            <person name="Elkins J."/>
        </authorList>
    </citation>
    <scope>NUCLEOTIDE SEQUENCE [LARGE SCALE GENOMIC DNA]</scope>
    <source>
        <strain evidence="4 5">VanB</strain>
    </source>
</reference>
<evidence type="ECO:0000259" key="3">
    <source>
        <dbReference type="Pfam" id="PF03120"/>
    </source>
</evidence>
<dbReference type="AlphaFoldDB" id="A0A7Z0AU92"/>
<dbReference type="GO" id="GO:0003911">
    <property type="term" value="F:DNA ligase (NAD+) activity"/>
    <property type="evidence" value="ECO:0007669"/>
    <property type="project" value="InterPro"/>
</dbReference>
<evidence type="ECO:0000256" key="2">
    <source>
        <dbReference type="ARBA" id="ARBA00023204"/>
    </source>
</evidence>
<dbReference type="GO" id="GO:0006281">
    <property type="term" value="P:DNA repair"/>
    <property type="evidence" value="ECO:0007669"/>
    <property type="project" value="UniProtKB-KW"/>
</dbReference>
<dbReference type="SUPFAM" id="SSF47781">
    <property type="entry name" value="RuvA domain 2-like"/>
    <property type="match status" value="1"/>
</dbReference>
<sequence>MNFKIGRTGRITPVLDLSPVMLDDRQIKRVSVSSLRRWQELDIRPGDQVAISLAGLTIPRLDSVVLRSTERADLTVPLASDFHALSCWQPTPGCESQFLARLTWLSGKQGLALPHVGRGTWEKLLETGRLNSLLDWLTLDGPELANIAGLGERSSVRLLHSFHSARQRPFLQWLKALGLPPTGQATLADSWQALAQRNTEQWQAEAGIGPGRAAQLSAFFRDPQVLALSETLQAAGVDGF</sequence>
<feature type="domain" description="NAD-dependent DNA ligase OB-fold" evidence="3">
    <location>
        <begin position="2"/>
        <end position="70"/>
    </location>
</feature>